<accession>A0A9K3CYD6</accession>
<reference evidence="2 3" key="1">
    <citation type="journal article" date="2018" name="PLoS ONE">
        <title>The draft genome of Kipferlia bialata reveals reductive genome evolution in fornicate parasites.</title>
        <authorList>
            <person name="Tanifuji G."/>
            <person name="Takabayashi S."/>
            <person name="Kume K."/>
            <person name="Takagi M."/>
            <person name="Nakayama T."/>
            <person name="Kamikawa R."/>
            <person name="Inagaki Y."/>
            <person name="Hashimoto T."/>
        </authorList>
    </citation>
    <scope>NUCLEOTIDE SEQUENCE [LARGE SCALE GENOMIC DNA]</scope>
    <source>
        <strain evidence="2">NY0173</strain>
    </source>
</reference>
<evidence type="ECO:0000313" key="2">
    <source>
        <dbReference type="EMBL" id="GIQ85531.1"/>
    </source>
</evidence>
<feature type="compositionally biased region" description="Polar residues" evidence="1">
    <location>
        <begin position="70"/>
        <end position="84"/>
    </location>
</feature>
<feature type="compositionally biased region" description="Basic and acidic residues" evidence="1">
    <location>
        <begin position="86"/>
        <end position="102"/>
    </location>
</feature>
<keyword evidence="3" id="KW-1185">Reference proteome</keyword>
<name>A0A9K3CYD6_9EUKA</name>
<feature type="region of interest" description="Disordered" evidence="1">
    <location>
        <begin position="38"/>
        <end position="223"/>
    </location>
</feature>
<sequence length="338" mass="37255">MKYHYICTHNGNGGNGQVYPVNEDGDIEREMEISMLGAYSSGQGGEPSDPLERADRRHRLTGCEALEASRGQSQPEMSFSQSHAPSEGERGREGEMRGERRRSSLSPLPEFNLPPPMSSLPMVEGLGTGVSGATSAPSVSGALVDTTQTYRGPEASRVREAPSDTINYQDPLLAPLPKREAGTDRDSERERERERERSERSDGSWGNWNGGEREKRKGGDNVMTGLMQGAHLAGNLDLRSLCRVSGTPSESVLAHTIRCFVHMRSSLHPALRPTLKYLFPCPYSQQDVWNKSCMAVLPLPGRNDVGILFPAQMGSVQEAVRFSYYVQWDFPVAGWAIE</sequence>
<evidence type="ECO:0000256" key="1">
    <source>
        <dbReference type="SAM" id="MobiDB-lite"/>
    </source>
</evidence>
<comment type="caution">
    <text evidence="2">The sequence shown here is derived from an EMBL/GenBank/DDBJ whole genome shotgun (WGS) entry which is preliminary data.</text>
</comment>
<proteinExistence type="predicted"/>
<dbReference type="AlphaFoldDB" id="A0A9K3CYD6"/>
<protein>
    <submittedName>
        <fullName evidence="2">Uncharacterized protein</fullName>
    </submittedName>
</protein>
<evidence type="ECO:0000313" key="3">
    <source>
        <dbReference type="Proteomes" id="UP000265618"/>
    </source>
</evidence>
<dbReference type="EMBL" id="BDIP01001992">
    <property type="protein sequence ID" value="GIQ85531.1"/>
    <property type="molecule type" value="Genomic_DNA"/>
</dbReference>
<feature type="compositionally biased region" description="Basic and acidic residues" evidence="1">
    <location>
        <begin position="177"/>
        <end position="202"/>
    </location>
</feature>
<gene>
    <name evidence="2" type="ORF">KIPB_007210</name>
</gene>
<dbReference type="Proteomes" id="UP000265618">
    <property type="component" value="Unassembled WGS sequence"/>
</dbReference>
<organism evidence="2 3">
    <name type="scientific">Kipferlia bialata</name>
    <dbReference type="NCBI Taxonomy" id="797122"/>
    <lineage>
        <taxon>Eukaryota</taxon>
        <taxon>Metamonada</taxon>
        <taxon>Carpediemonas-like organisms</taxon>
        <taxon>Kipferlia</taxon>
    </lineage>
</organism>